<dbReference type="AlphaFoldDB" id="A0A834WSP2"/>
<dbReference type="Proteomes" id="UP000634136">
    <property type="component" value="Unassembled WGS sequence"/>
</dbReference>
<sequence length="51" mass="5981">MAHMMKPGPCCCTRLPSRLGRRKKLRYKTRKAQDSVGHKIHISHCITYKRT</sequence>
<evidence type="ECO:0000313" key="2">
    <source>
        <dbReference type="Proteomes" id="UP000634136"/>
    </source>
</evidence>
<dbReference type="EMBL" id="JAAIUW010000005">
    <property type="protein sequence ID" value="KAF7830704.1"/>
    <property type="molecule type" value="Genomic_DNA"/>
</dbReference>
<proteinExistence type="predicted"/>
<organism evidence="1 2">
    <name type="scientific">Senna tora</name>
    <dbReference type="NCBI Taxonomy" id="362788"/>
    <lineage>
        <taxon>Eukaryota</taxon>
        <taxon>Viridiplantae</taxon>
        <taxon>Streptophyta</taxon>
        <taxon>Embryophyta</taxon>
        <taxon>Tracheophyta</taxon>
        <taxon>Spermatophyta</taxon>
        <taxon>Magnoliopsida</taxon>
        <taxon>eudicotyledons</taxon>
        <taxon>Gunneridae</taxon>
        <taxon>Pentapetalae</taxon>
        <taxon>rosids</taxon>
        <taxon>fabids</taxon>
        <taxon>Fabales</taxon>
        <taxon>Fabaceae</taxon>
        <taxon>Caesalpinioideae</taxon>
        <taxon>Cassia clade</taxon>
        <taxon>Senna</taxon>
    </lineage>
</organism>
<reference evidence="1" key="1">
    <citation type="submission" date="2020-09" db="EMBL/GenBank/DDBJ databases">
        <title>Genome-Enabled Discovery of Anthraquinone Biosynthesis in Senna tora.</title>
        <authorList>
            <person name="Kang S.-H."/>
            <person name="Pandey R.P."/>
            <person name="Lee C.-M."/>
            <person name="Sim J.-S."/>
            <person name="Jeong J.-T."/>
            <person name="Choi B.-S."/>
            <person name="Jung M."/>
            <person name="Ginzburg D."/>
            <person name="Zhao K."/>
            <person name="Won S.Y."/>
            <person name="Oh T.-J."/>
            <person name="Yu Y."/>
            <person name="Kim N.-H."/>
            <person name="Lee O.R."/>
            <person name="Lee T.-H."/>
            <person name="Bashyal P."/>
            <person name="Kim T.-S."/>
            <person name="Lee W.-H."/>
            <person name="Kawkins C."/>
            <person name="Kim C.-K."/>
            <person name="Kim J.S."/>
            <person name="Ahn B.O."/>
            <person name="Rhee S.Y."/>
            <person name="Sohng J.K."/>
        </authorList>
    </citation>
    <scope>NUCLEOTIDE SEQUENCE</scope>
    <source>
        <tissue evidence="1">Leaf</tissue>
    </source>
</reference>
<evidence type="ECO:0000313" key="1">
    <source>
        <dbReference type="EMBL" id="KAF7830704.1"/>
    </source>
</evidence>
<protein>
    <submittedName>
        <fullName evidence="1">Uncharacterized protein</fullName>
    </submittedName>
</protein>
<gene>
    <name evidence="1" type="ORF">G2W53_013037</name>
</gene>
<comment type="caution">
    <text evidence="1">The sequence shown here is derived from an EMBL/GenBank/DDBJ whole genome shotgun (WGS) entry which is preliminary data.</text>
</comment>
<keyword evidence="2" id="KW-1185">Reference proteome</keyword>
<name>A0A834WSP2_9FABA</name>
<accession>A0A834WSP2</accession>